<name>A0A8J9YZQ5_BRALA</name>
<gene>
    <name evidence="8" type="primary">CDCP2</name>
    <name evidence="8" type="ORF">BLAG_LOCUS7304</name>
</gene>
<dbReference type="FunFam" id="2.60.120.290:FF:000003">
    <property type="entry name" value="Neuropilin"/>
    <property type="match status" value="1"/>
</dbReference>
<dbReference type="FunFam" id="2.60.120.290:FF:000005">
    <property type="entry name" value="Procollagen C-endopeptidase enhancer 1"/>
    <property type="match status" value="1"/>
</dbReference>
<accession>A0A8J9YZQ5</accession>
<feature type="chain" id="PRO_5035481013" evidence="6">
    <location>
        <begin position="22"/>
        <end position="274"/>
    </location>
</feature>
<sequence>MSNMMWMKVCVFLQLSCAALAQLSRSQGDCGGTVTGVEGAISSPGYPVSYPGNLDCTWTLPSRGGRLTLTFTDFQLERPFGLLSSQCNYDYVEVLQGDVLVGRWCGEDSPGTLTFGSRTARVRMVSDAHISRRGFRLQWSLRGTAPPCGGVMNSPYGEITSPSYPVDCPSSQDCTWTIAAQGGQIVASFQDFVLETGSSCQYDYVEIIIGDETPRRHCGSDLPADIASYSDVTLHFVSDENKEERGFQLFYSIQPLPNGGASAESGSDQPSTPS</sequence>
<keyword evidence="9" id="KW-1185">Reference proteome</keyword>
<dbReference type="AlphaFoldDB" id="A0A8J9YZQ5"/>
<keyword evidence="1 6" id="KW-0732">Signal</keyword>
<keyword evidence="4" id="KW-0325">Glycoprotein</keyword>
<feature type="domain" description="CUB" evidence="7">
    <location>
        <begin position="30"/>
        <end position="142"/>
    </location>
</feature>
<dbReference type="InterPro" id="IPR035914">
    <property type="entry name" value="Sperma_CUB_dom_sf"/>
</dbReference>
<dbReference type="PANTHER" id="PTHR24251:SF50">
    <property type="entry name" value="ATTRACTIN-LIKE 1A"/>
    <property type="match status" value="1"/>
</dbReference>
<reference evidence="8" key="1">
    <citation type="submission" date="2022-01" db="EMBL/GenBank/DDBJ databases">
        <authorList>
            <person name="Braso-Vives M."/>
        </authorList>
    </citation>
    <scope>NUCLEOTIDE SEQUENCE</scope>
</reference>
<feature type="signal peptide" evidence="6">
    <location>
        <begin position="1"/>
        <end position="21"/>
    </location>
</feature>
<evidence type="ECO:0000256" key="4">
    <source>
        <dbReference type="ARBA" id="ARBA00023180"/>
    </source>
</evidence>
<evidence type="ECO:0000256" key="5">
    <source>
        <dbReference type="PROSITE-ProRule" id="PRU00059"/>
    </source>
</evidence>
<evidence type="ECO:0000256" key="1">
    <source>
        <dbReference type="ARBA" id="ARBA00022729"/>
    </source>
</evidence>
<evidence type="ECO:0000313" key="8">
    <source>
        <dbReference type="EMBL" id="CAH1244736.1"/>
    </source>
</evidence>
<organism evidence="8 9">
    <name type="scientific">Branchiostoma lanceolatum</name>
    <name type="common">Common lancelet</name>
    <name type="synonym">Amphioxus lanceolatum</name>
    <dbReference type="NCBI Taxonomy" id="7740"/>
    <lineage>
        <taxon>Eukaryota</taxon>
        <taxon>Metazoa</taxon>
        <taxon>Chordata</taxon>
        <taxon>Cephalochordata</taxon>
        <taxon>Leptocardii</taxon>
        <taxon>Amphioxiformes</taxon>
        <taxon>Branchiostomatidae</taxon>
        <taxon>Branchiostoma</taxon>
    </lineage>
</organism>
<keyword evidence="3" id="KW-1015">Disulfide bond</keyword>
<dbReference type="PROSITE" id="PS01180">
    <property type="entry name" value="CUB"/>
    <property type="match status" value="2"/>
</dbReference>
<proteinExistence type="predicted"/>
<evidence type="ECO:0000256" key="2">
    <source>
        <dbReference type="ARBA" id="ARBA00022737"/>
    </source>
</evidence>
<dbReference type="InterPro" id="IPR000859">
    <property type="entry name" value="CUB_dom"/>
</dbReference>
<dbReference type="CDD" id="cd00041">
    <property type="entry name" value="CUB"/>
    <property type="match status" value="2"/>
</dbReference>
<evidence type="ECO:0000256" key="3">
    <source>
        <dbReference type="ARBA" id="ARBA00023157"/>
    </source>
</evidence>
<dbReference type="Proteomes" id="UP000838412">
    <property type="component" value="Chromosome 14"/>
</dbReference>
<dbReference type="OrthoDB" id="10009301at2759"/>
<evidence type="ECO:0000259" key="7">
    <source>
        <dbReference type="PROSITE" id="PS01180"/>
    </source>
</evidence>
<dbReference type="PANTHER" id="PTHR24251">
    <property type="entry name" value="OVOCHYMASE-RELATED"/>
    <property type="match status" value="1"/>
</dbReference>
<protein>
    <submittedName>
        <fullName evidence="8">CDCP2 protein</fullName>
    </submittedName>
</protein>
<dbReference type="SUPFAM" id="SSF49854">
    <property type="entry name" value="Spermadhesin, CUB domain"/>
    <property type="match status" value="2"/>
</dbReference>
<evidence type="ECO:0000313" key="9">
    <source>
        <dbReference type="Proteomes" id="UP000838412"/>
    </source>
</evidence>
<dbReference type="Gene3D" id="2.60.120.290">
    <property type="entry name" value="Spermadhesin, CUB domain"/>
    <property type="match status" value="2"/>
</dbReference>
<keyword evidence="2" id="KW-0677">Repeat</keyword>
<dbReference type="SMART" id="SM00042">
    <property type="entry name" value="CUB"/>
    <property type="match status" value="2"/>
</dbReference>
<comment type="caution">
    <text evidence="5">Lacks conserved residue(s) required for the propagation of feature annotation.</text>
</comment>
<feature type="domain" description="CUB" evidence="7">
    <location>
        <begin position="148"/>
        <end position="254"/>
    </location>
</feature>
<dbReference type="EMBL" id="OV696699">
    <property type="protein sequence ID" value="CAH1244736.1"/>
    <property type="molecule type" value="Genomic_DNA"/>
</dbReference>
<evidence type="ECO:0000256" key="6">
    <source>
        <dbReference type="SAM" id="SignalP"/>
    </source>
</evidence>
<dbReference type="Pfam" id="PF00431">
    <property type="entry name" value="CUB"/>
    <property type="match status" value="2"/>
</dbReference>